<dbReference type="InterPro" id="IPR006448">
    <property type="entry name" value="Phage_term_ssu_P27"/>
</dbReference>
<feature type="region of interest" description="Disordered" evidence="1">
    <location>
        <begin position="129"/>
        <end position="149"/>
    </location>
</feature>
<dbReference type="EMBL" id="CVLB01000030">
    <property type="protein sequence ID" value="CRF35847.1"/>
    <property type="molecule type" value="Genomic_DNA"/>
</dbReference>
<dbReference type="RefSeq" id="WP_048596003.1">
    <property type="nucleotide sequence ID" value="NZ_CVLB01000003.1"/>
</dbReference>
<dbReference type="EMBL" id="CVLB01000003">
    <property type="protein sequence ID" value="CRF35383.1"/>
    <property type="molecule type" value="Genomic_DNA"/>
</dbReference>
<dbReference type="OrthoDB" id="308009at2"/>
<gene>
    <name evidence="2" type="ORF">BRSU_2620</name>
    <name evidence="3" type="ORF">BRSU_2877</name>
</gene>
<feature type="region of interest" description="Disordered" evidence="1">
    <location>
        <begin position="1"/>
        <end position="26"/>
    </location>
</feature>
<keyword evidence="4" id="KW-1185">Reference proteome</keyword>
<dbReference type="Proteomes" id="UP000043763">
    <property type="component" value="Unassembled WGS sequence"/>
</dbReference>
<evidence type="ECO:0000313" key="4">
    <source>
        <dbReference type="Proteomes" id="UP000043763"/>
    </source>
</evidence>
<reference evidence="3 4" key="1">
    <citation type="submission" date="2015-04" db="EMBL/GenBank/DDBJ databases">
        <authorList>
            <person name="Mushtaq Mamoona"/>
        </authorList>
    </citation>
    <scope>NUCLEOTIDE SEQUENCE [LARGE SCALE GENOMIC DNA]</scope>
    <source>
        <strain evidence="3 4">AN4859/03</strain>
    </source>
</reference>
<sequence length="149" mass="16365">MPDKAKKAPKNAQNKPKKAVKIPNPAKSMPTAPEYFCGYSLKKWKELAPIFAEKNMLGDADLSAFELLCLHYGDAMNLYEAMINEGGSIAGYLAGKNSQTMGEYLAYHKAITAYTKMLTEFGLTPASKKKVPAPDTIEEDDPLEKMING</sequence>
<organism evidence="3 4">
    <name type="scientific">Brachyspira suanatina</name>
    <dbReference type="NCBI Taxonomy" id="381802"/>
    <lineage>
        <taxon>Bacteria</taxon>
        <taxon>Pseudomonadati</taxon>
        <taxon>Spirochaetota</taxon>
        <taxon>Spirochaetia</taxon>
        <taxon>Brachyspirales</taxon>
        <taxon>Brachyspiraceae</taxon>
        <taxon>Brachyspira</taxon>
    </lineage>
</organism>
<protein>
    <submittedName>
        <fullName evidence="3">Terminase</fullName>
    </submittedName>
</protein>
<name>A0A0G4KB40_9SPIR</name>
<accession>A0A0G4KB40</accession>
<dbReference type="AlphaFoldDB" id="A0A0G4KB40"/>
<evidence type="ECO:0000313" key="3">
    <source>
        <dbReference type="EMBL" id="CRF35847.1"/>
    </source>
</evidence>
<evidence type="ECO:0000256" key="1">
    <source>
        <dbReference type="SAM" id="MobiDB-lite"/>
    </source>
</evidence>
<dbReference type="Pfam" id="PF05119">
    <property type="entry name" value="Terminase_4"/>
    <property type="match status" value="1"/>
</dbReference>
<evidence type="ECO:0000313" key="2">
    <source>
        <dbReference type="EMBL" id="CRF35383.1"/>
    </source>
</evidence>
<proteinExistence type="predicted"/>